<feature type="compositionally biased region" description="Basic residues" evidence="5">
    <location>
        <begin position="152"/>
        <end position="164"/>
    </location>
</feature>
<dbReference type="InterPro" id="IPR036322">
    <property type="entry name" value="WD40_repeat_dom_sf"/>
</dbReference>
<dbReference type="PROSITE" id="PS00678">
    <property type="entry name" value="WD_REPEATS_1"/>
    <property type="match status" value="1"/>
</dbReference>
<name>A0A7R9U581_9STRA</name>
<feature type="compositionally biased region" description="Basic and acidic residues" evidence="5">
    <location>
        <begin position="451"/>
        <end position="461"/>
    </location>
</feature>
<dbReference type="Gene3D" id="2.130.10.10">
    <property type="entry name" value="YVTN repeat-like/Quinoprotein amine dehydrogenase"/>
    <property type="match status" value="2"/>
</dbReference>
<evidence type="ECO:0000256" key="2">
    <source>
        <dbReference type="ARBA" id="ARBA00022574"/>
    </source>
</evidence>
<evidence type="ECO:0000256" key="3">
    <source>
        <dbReference type="ARBA" id="ARBA00022737"/>
    </source>
</evidence>
<dbReference type="InterPro" id="IPR020472">
    <property type="entry name" value="WD40_PAC1"/>
</dbReference>
<feature type="region of interest" description="Disordered" evidence="5">
    <location>
        <begin position="141"/>
        <end position="167"/>
    </location>
</feature>
<keyword evidence="3" id="KW-0677">Repeat</keyword>
<feature type="repeat" description="WD" evidence="4">
    <location>
        <begin position="164"/>
        <end position="206"/>
    </location>
</feature>
<dbReference type="EMBL" id="HBEA01003581">
    <property type="protein sequence ID" value="CAD8253205.1"/>
    <property type="molecule type" value="Transcribed_RNA"/>
</dbReference>
<dbReference type="SUPFAM" id="SSF50978">
    <property type="entry name" value="WD40 repeat-like"/>
    <property type="match status" value="1"/>
</dbReference>
<reference evidence="6" key="1">
    <citation type="submission" date="2021-01" db="EMBL/GenBank/DDBJ databases">
        <authorList>
            <person name="Corre E."/>
            <person name="Pelletier E."/>
            <person name="Niang G."/>
            <person name="Scheremetjew M."/>
            <person name="Finn R."/>
            <person name="Kale V."/>
            <person name="Holt S."/>
            <person name="Cochrane G."/>
            <person name="Meng A."/>
            <person name="Brown T."/>
            <person name="Cohen L."/>
        </authorList>
    </citation>
    <scope>NUCLEOTIDE SEQUENCE</scope>
    <source>
        <strain evidence="6">CCMP2078</strain>
    </source>
</reference>
<dbReference type="PROSITE" id="PS50294">
    <property type="entry name" value="WD_REPEATS_REGION"/>
    <property type="match status" value="1"/>
</dbReference>
<evidence type="ECO:0000256" key="1">
    <source>
        <dbReference type="ARBA" id="ARBA00022553"/>
    </source>
</evidence>
<dbReference type="PANTHER" id="PTHR14091">
    <property type="entry name" value="PERIODIC TRYPTOPHAN PROTEIN 1"/>
    <property type="match status" value="1"/>
</dbReference>
<dbReference type="AlphaFoldDB" id="A0A7R9U581"/>
<dbReference type="PANTHER" id="PTHR14091:SF0">
    <property type="entry name" value="PERIODIC TRYPTOPHAN PROTEIN 1 HOMOLOG"/>
    <property type="match status" value="1"/>
</dbReference>
<dbReference type="PRINTS" id="PR00320">
    <property type="entry name" value="GPROTEINBRPT"/>
</dbReference>
<dbReference type="GO" id="GO:0005634">
    <property type="term" value="C:nucleus"/>
    <property type="evidence" value="ECO:0007669"/>
    <property type="project" value="TreeGrafter"/>
</dbReference>
<feature type="region of interest" description="Disordered" evidence="5">
    <location>
        <begin position="402"/>
        <end position="474"/>
    </location>
</feature>
<evidence type="ECO:0000256" key="5">
    <source>
        <dbReference type="SAM" id="MobiDB-lite"/>
    </source>
</evidence>
<keyword evidence="1" id="KW-0597">Phosphoprotein</keyword>
<keyword evidence="2 4" id="KW-0853">WD repeat</keyword>
<dbReference type="PROSITE" id="PS50082">
    <property type="entry name" value="WD_REPEATS_2"/>
    <property type="match status" value="1"/>
</dbReference>
<dbReference type="InterPro" id="IPR044285">
    <property type="entry name" value="PWP1"/>
</dbReference>
<sequence>MTKEEEEEAGEGFVVGAVDDEAEEMVVDEDGFAMQVGDLEGEEAEDQEIRPTDRLLVTANTEEDYSVLEIYVYDPNEANLYVHHDVTIPTFPLSLVWLGLTPGKGPDAAAGSYVAVGTFDPVVEIWNLDVLDPIEPVATLGGEGASSTSAARKMKKGKQRKRNASSHQDAVMTLASNKFADHVLASGSADNTVKLWDLAELTVTETLTHHSDKVQACSWHPFEASILGTAGFDKRACVVDARTPKGSALSMMLTSDSEDLAWDPLLGHQLFATTDDGNVVLFDIRNAAEPVFRFKAHDGAASSVVPGATRGCMLTTCGIDKVARVWDTRQVPQGISSSGEINMEGLVNEKNLAAGQLFSMRISEGTGSDLILAAAGSKGYPAIWDLEQEESVAQRFQITGPSEATAGEAPASGTGDASGRDAKAGQDQANGMEETDDGSMLEVTETLSETPRPHVADPAEKSKKKKRKKKGKKK</sequence>
<evidence type="ECO:0000256" key="4">
    <source>
        <dbReference type="PROSITE-ProRule" id="PRU00221"/>
    </source>
</evidence>
<protein>
    <recommendedName>
        <fullName evidence="7">Anaphase-promoting complex subunit 4 WD40 domain-containing protein</fullName>
    </recommendedName>
</protein>
<evidence type="ECO:0000313" key="6">
    <source>
        <dbReference type="EMBL" id="CAD8253205.1"/>
    </source>
</evidence>
<gene>
    <name evidence="6" type="ORF">PPYR1160_LOCUS2697</name>
</gene>
<evidence type="ECO:0008006" key="7">
    <source>
        <dbReference type="Google" id="ProtNLM"/>
    </source>
</evidence>
<dbReference type="InterPro" id="IPR001680">
    <property type="entry name" value="WD40_rpt"/>
</dbReference>
<organism evidence="6">
    <name type="scientific">Pinguiococcus pyrenoidosus</name>
    <dbReference type="NCBI Taxonomy" id="172671"/>
    <lineage>
        <taxon>Eukaryota</taxon>
        <taxon>Sar</taxon>
        <taxon>Stramenopiles</taxon>
        <taxon>Ochrophyta</taxon>
        <taxon>Pinguiophyceae</taxon>
        <taxon>Pinguiochrysidales</taxon>
        <taxon>Pinguiochrysidaceae</taxon>
        <taxon>Pinguiococcus</taxon>
    </lineage>
</organism>
<dbReference type="InterPro" id="IPR015943">
    <property type="entry name" value="WD40/YVTN_repeat-like_dom_sf"/>
</dbReference>
<dbReference type="Pfam" id="PF00400">
    <property type="entry name" value="WD40"/>
    <property type="match status" value="3"/>
</dbReference>
<accession>A0A7R9U581</accession>
<dbReference type="InterPro" id="IPR019775">
    <property type="entry name" value="WD40_repeat_CS"/>
</dbReference>
<dbReference type="SMART" id="SM00320">
    <property type="entry name" value="WD40"/>
    <property type="match status" value="4"/>
</dbReference>
<dbReference type="GO" id="GO:0006364">
    <property type="term" value="P:rRNA processing"/>
    <property type="evidence" value="ECO:0007669"/>
    <property type="project" value="InterPro"/>
</dbReference>
<proteinExistence type="predicted"/>
<feature type="compositionally biased region" description="Basic residues" evidence="5">
    <location>
        <begin position="462"/>
        <end position="474"/>
    </location>
</feature>